<dbReference type="EMBL" id="CAJZBQ010000010">
    <property type="protein sequence ID" value="CAG9313451.1"/>
    <property type="molecule type" value="Genomic_DNA"/>
</dbReference>
<evidence type="ECO:0000256" key="1">
    <source>
        <dbReference type="SAM" id="Coils"/>
    </source>
</evidence>
<comment type="caution">
    <text evidence="4">The sequence shown here is derived from an EMBL/GenBank/DDBJ whole genome shotgun (WGS) entry which is preliminary data.</text>
</comment>
<organism evidence="4 5">
    <name type="scientific">Blepharisma stoltei</name>
    <dbReference type="NCBI Taxonomy" id="1481888"/>
    <lineage>
        <taxon>Eukaryota</taxon>
        <taxon>Sar</taxon>
        <taxon>Alveolata</taxon>
        <taxon>Ciliophora</taxon>
        <taxon>Postciliodesmatophora</taxon>
        <taxon>Heterotrichea</taxon>
        <taxon>Heterotrichida</taxon>
        <taxon>Blepharismidae</taxon>
        <taxon>Blepharisma</taxon>
    </lineage>
</organism>
<feature type="transmembrane region" description="Helical" evidence="3">
    <location>
        <begin position="196"/>
        <end position="216"/>
    </location>
</feature>
<reference evidence="4" key="1">
    <citation type="submission" date="2021-09" db="EMBL/GenBank/DDBJ databases">
        <authorList>
            <consortium name="AG Swart"/>
            <person name="Singh M."/>
            <person name="Singh A."/>
            <person name="Seah K."/>
            <person name="Emmerich C."/>
        </authorList>
    </citation>
    <scope>NUCLEOTIDE SEQUENCE</scope>
    <source>
        <strain evidence="4">ATCC30299</strain>
    </source>
</reference>
<gene>
    <name evidence="4" type="ORF">BSTOLATCC_MIC8716</name>
</gene>
<sequence>MASKMIIDRHKNTKEALLEFLIDEKSRQEKSKSILLKIFKENQHSSKSSLKELLNKLNSNILVLDYYFTKIFEDQKIVKLEDGSELNFLSLDPQEATEIMKTKVLANSYGDIEIFCGLDVEIEKIIGNFVENKLLDLKTSIKEELRNDFENEKKKADEEIANLNKEIGKQTELINELYTKINSLPMTHQNKKSYNWPWYFTVSILLLLVLVCFSPFKNTNPTLVGIKTNFSSSSSNSGSLSQDLTSPSAKTDSLNVSGTPGIYDTSTKADSSSISDQSDGRSNNHIDDLSNAPAKSADDSENLPYSSVIETNELIICSQRSRQIYSVDVKTFKAISLSLGPCYGLYSNVFIPTTNSTLFYGEFMHKNLDINAFILDAEKKITKLIWAQEKLFPSLAYYENYVYAFGNSVSAKYNCLQNKWENLAHLGLDLYGRQSSSVGFKGHILIVERTLSSLISYDIEQNSFQKVAGLSLDWRANKIIFSADNRVYIIEFPGRIHQSAINDFTEWEIIATRTMDCSGELWSYVIRFNEKFYFECISSYNSILVEFDLKENKLKTISINI</sequence>
<dbReference type="AlphaFoldDB" id="A0AAU9IVB1"/>
<proteinExistence type="predicted"/>
<evidence type="ECO:0000256" key="2">
    <source>
        <dbReference type="SAM" id="MobiDB-lite"/>
    </source>
</evidence>
<keyword evidence="5" id="KW-1185">Reference proteome</keyword>
<evidence type="ECO:0000313" key="4">
    <source>
        <dbReference type="EMBL" id="CAG9313451.1"/>
    </source>
</evidence>
<keyword evidence="3" id="KW-0472">Membrane</keyword>
<dbReference type="Proteomes" id="UP001162131">
    <property type="component" value="Unassembled WGS sequence"/>
</dbReference>
<feature type="compositionally biased region" description="Polar residues" evidence="2">
    <location>
        <begin position="242"/>
        <end position="258"/>
    </location>
</feature>
<protein>
    <submittedName>
        <fullName evidence="4">Uncharacterized protein</fullName>
    </submittedName>
</protein>
<feature type="compositionally biased region" description="Basic and acidic residues" evidence="2">
    <location>
        <begin position="278"/>
        <end position="288"/>
    </location>
</feature>
<evidence type="ECO:0000256" key="3">
    <source>
        <dbReference type="SAM" id="Phobius"/>
    </source>
</evidence>
<feature type="compositionally biased region" description="Low complexity" evidence="2">
    <location>
        <begin position="231"/>
        <end position="241"/>
    </location>
</feature>
<name>A0AAU9IVB1_9CILI</name>
<accession>A0AAU9IVB1</accession>
<feature type="coiled-coil region" evidence="1">
    <location>
        <begin position="142"/>
        <end position="180"/>
    </location>
</feature>
<dbReference type="InterPro" id="IPR015915">
    <property type="entry name" value="Kelch-typ_b-propeller"/>
</dbReference>
<keyword evidence="1" id="KW-0175">Coiled coil</keyword>
<feature type="compositionally biased region" description="Low complexity" evidence="2">
    <location>
        <begin position="264"/>
        <end position="277"/>
    </location>
</feature>
<evidence type="ECO:0000313" key="5">
    <source>
        <dbReference type="Proteomes" id="UP001162131"/>
    </source>
</evidence>
<keyword evidence="3" id="KW-1133">Transmembrane helix</keyword>
<keyword evidence="3" id="KW-0812">Transmembrane</keyword>
<feature type="region of interest" description="Disordered" evidence="2">
    <location>
        <begin position="231"/>
        <end position="300"/>
    </location>
</feature>
<dbReference type="SUPFAM" id="SSF117281">
    <property type="entry name" value="Kelch motif"/>
    <property type="match status" value="1"/>
</dbReference>